<dbReference type="PANTHER" id="PTHR33064">
    <property type="entry name" value="POL PROTEIN"/>
    <property type="match status" value="1"/>
</dbReference>
<dbReference type="Gene3D" id="1.10.340.70">
    <property type="match status" value="1"/>
</dbReference>
<evidence type="ECO:0000259" key="2">
    <source>
        <dbReference type="PROSITE" id="PS50878"/>
    </source>
</evidence>
<dbReference type="Gene3D" id="3.30.70.270">
    <property type="match status" value="3"/>
</dbReference>
<dbReference type="SUPFAM" id="SSF56672">
    <property type="entry name" value="DNA/RNA polymerases"/>
    <property type="match status" value="1"/>
</dbReference>
<dbReference type="AlphaFoldDB" id="A0A225VL24"/>
<organism evidence="3 4">
    <name type="scientific">Phytophthora megakarya</name>
    <dbReference type="NCBI Taxonomy" id="4795"/>
    <lineage>
        <taxon>Eukaryota</taxon>
        <taxon>Sar</taxon>
        <taxon>Stramenopiles</taxon>
        <taxon>Oomycota</taxon>
        <taxon>Peronosporomycetes</taxon>
        <taxon>Peronosporales</taxon>
        <taxon>Peronosporaceae</taxon>
        <taxon>Phytophthora</taxon>
    </lineage>
</organism>
<keyword evidence="3" id="KW-0548">Nucleotidyltransferase</keyword>
<feature type="compositionally biased region" description="Basic and acidic residues" evidence="1">
    <location>
        <begin position="123"/>
        <end position="141"/>
    </location>
</feature>
<dbReference type="Pfam" id="PF17919">
    <property type="entry name" value="RT_RNaseH_2"/>
    <property type="match status" value="1"/>
</dbReference>
<dbReference type="InterPro" id="IPR043128">
    <property type="entry name" value="Rev_trsase/Diguanyl_cyclase"/>
</dbReference>
<sequence length="956" mass="108225">MEWQNQALEATTDIQSEEREGQEPVDASSGAARRQKVEASQHQDIPDCPPSDKSPPDKSPSDRSPSEMRPLDLAPVVSEESDLSSIVDEDSISHAATVKEALEDRDQVILDIWAKDPLVEKTTDMEGLREEDSRGEIKDVSLDQLHPMAQDQGTQPSERGGKTDMDPPPVVGDQPDTSDLDLTWDSDQDYDECVYYHEGSDLYAEDVDGQMAVLPEVPLATEDVKIEDIQLCGWDNQTPEEVERLRQKMWKFRHLLIGKGNALPPAARGVVCDIDVGGARSIALKCRKLWIQFRVKLADLIKALLSAKMINYSRSPWASPIVVIIKKNGVDIRLCIDYRLVNSLTQLMVHPMPLINDLLEDLESTLWYCSLDMASGFWVVKRTDRARLISAIITPFGLFEWNRMPFGLKNAPQIYQRMIDNALYGFTRISKSEDHGSTTDVFENGGPVDPGKLYMICDRASVLGRRSYIDDILIPANSWDQLCYRVEGLLEACDKWNLSISVVKRFWEMPKVEYLGHKVSHNGLEANPKDLSALTDLAFPGSLRAMQSFLGSLNYYSRFIEDYTIYTSVLYELREIDFAAMAKETTQGRIQQILEAEDVDPRSQEDREVDHRRTLDLEAPDPTEATVVVYASDWTISGALMQEYDQIYYPVTFASRTLKLNELNYGIAEKEVLALLRILDLNYNTLVEPLLPPWILEINKCVKGEDEILGALTASITPRSEVDKVLISIAPKKELRQLRIERVRQAQDEESWILGLTKYLVGEIRDLTQEDAKMFGSIAMNYEVDQSDLLFYCPTTKEAAADRDKLMRLVIPETLQQDILHHYHTSLQGGHQGVGRTYDRIRKGKPRIQGESPGNLQETYPFQIIAMDHIPWLPRSFNGNTELLIFVDLFSGYVIAKASASRSAQTIAETYEECVFRRFVSRGAVSWESTLVSLVISVAESEWICKEGIEVEREGF</sequence>
<dbReference type="GO" id="GO:0003676">
    <property type="term" value="F:nucleic acid binding"/>
    <property type="evidence" value="ECO:0007669"/>
    <property type="project" value="InterPro"/>
</dbReference>
<name>A0A225VL24_9STRA</name>
<dbReference type="InterPro" id="IPR041577">
    <property type="entry name" value="RT_RNaseH_2"/>
</dbReference>
<dbReference type="EMBL" id="NBNE01004139">
    <property type="protein sequence ID" value="OWZ06045.1"/>
    <property type="molecule type" value="Genomic_DNA"/>
</dbReference>
<feature type="compositionally biased region" description="Acidic residues" evidence="1">
    <location>
        <begin position="79"/>
        <end position="90"/>
    </location>
</feature>
<evidence type="ECO:0000256" key="1">
    <source>
        <dbReference type="SAM" id="MobiDB-lite"/>
    </source>
</evidence>
<evidence type="ECO:0000313" key="4">
    <source>
        <dbReference type="Proteomes" id="UP000198211"/>
    </source>
</evidence>
<feature type="compositionally biased region" description="Basic and acidic residues" evidence="1">
    <location>
        <begin position="35"/>
        <end position="45"/>
    </location>
</feature>
<feature type="region of interest" description="Disordered" evidence="1">
    <location>
        <begin position="1"/>
        <end position="91"/>
    </location>
</feature>
<keyword evidence="4" id="KW-1185">Reference proteome</keyword>
<dbReference type="PANTHER" id="PTHR33064:SF37">
    <property type="entry name" value="RIBONUCLEASE H"/>
    <property type="match status" value="1"/>
</dbReference>
<feature type="compositionally biased region" description="Polar residues" evidence="1">
    <location>
        <begin position="1"/>
        <end position="14"/>
    </location>
</feature>
<dbReference type="Gene3D" id="3.30.420.10">
    <property type="entry name" value="Ribonuclease H-like superfamily/Ribonuclease H"/>
    <property type="match status" value="1"/>
</dbReference>
<keyword evidence="3" id="KW-0808">Transferase</keyword>
<dbReference type="InterPro" id="IPR036397">
    <property type="entry name" value="RNaseH_sf"/>
</dbReference>
<dbReference type="InterPro" id="IPR012337">
    <property type="entry name" value="RNaseH-like_sf"/>
</dbReference>
<feature type="domain" description="Reverse transcriptase" evidence="2">
    <location>
        <begin position="306"/>
        <end position="519"/>
    </location>
</feature>
<dbReference type="CDD" id="cd01647">
    <property type="entry name" value="RT_LTR"/>
    <property type="match status" value="1"/>
</dbReference>
<dbReference type="InterPro" id="IPR051320">
    <property type="entry name" value="Viral_Replic_Matur_Polypro"/>
</dbReference>
<dbReference type="GO" id="GO:0003964">
    <property type="term" value="F:RNA-directed DNA polymerase activity"/>
    <property type="evidence" value="ECO:0007669"/>
    <property type="project" value="UniProtKB-KW"/>
</dbReference>
<feature type="compositionally biased region" description="Basic and acidic residues" evidence="1">
    <location>
        <begin position="54"/>
        <end position="70"/>
    </location>
</feature>
<proteinExistence type="predicted"/>
<dbReference type="InterPro" id="IPR043502">
    <property type="entry name" value="DNA/RNA_pol_sf"/>
</dbReference>
<reference evidence="4" key="1">
    <citation type="submission" date="2017-03" db="EMBL/GenBank/DDBJ databases">
        <title>Phytopthora megakarya and P. palmivora, two closely related causual agents of cacao black pod achieved similar genome size and gene model numbers by different mechanisms.</title>
        <authorList>
            <person name="Ali S."/>
            <person name="Shao J."/>
            <person name="Larry D.J."/>
            <person name="Kronmiller B."/>
            <person name="Shen D."/>
            <person name="Strem M.D."/>
            <person name="Melnick R.L."/>
            <person name="Guiltinan M.J."/>
            <person name="Tyler B.M."/>
            <person name="Meinhardt L.W."/>
            <person name="Bailey B.A."/>
        </authorList>
    </citation>
    <scope>NUCLEOTIDE SEQUENCE [LARGE SCALE GENOMIC DNA]</scope>
    <source>
        <strain evidence="4">zdho120</strain>
    </source>
</reference>
<dbReference type="Pfam" id="PF00078">
    <property type="entry name" value="RVT_1"/>
    <property type="match status" value="1"/>
</dbReference>
<dbReference type="InterPro" id="IPR000477">
    <property type="entry name" value="RT_dom"/>
</dbReference>
<dbReference type="Pfam" id="PF17921">
    <property type="entry name" value="Integrase_H2C2"/>
    <property type="match status" value="1"/>
</dbReference>
<dbReference type="Gene3D" id="3.10.10.10">
    <property type="entry name" value="HIV Type 1 Reverse Transcriptase, subunit A, domain 1"/>
    <property type="match status" value="1"/>
</dbReference>
<feature type="region of interest" description="Disordered" evidence="1">
    <location>
        <begin position="123"/>
        <end position="184"/>
    </location>
</feature>
<dbReference type="OrthoDB" id="111422at2759"/>
<accession>A0A225VL24</accession>
<dbReference type="InterPro" id="IPR041588">
    <property type="entry name" value="Integrase_H2C2"/>
</dbReference>
<protein>
    <submittedName>
        <fullName evidence="3">Reverse transcriptase</fullName>
    </submittedName>
</protein>
<comment type="caution">
    <text evidence="3">The sequence shown here is derived from an EMBL/GenBank/DDBJ whole genome shotgun (WGS) entry which is preliminary data.</text>
</comment>
<dbReference type="SUPFAM" id="SSF53098">
    <property type="entry name" value="Ribonuclease H-like"/>
    <property type="match status" value="1"/>
</dbReference>
<dbReference type="PROSITE" id="PS50878">
    <property type="entry name" value="RT_POL"/>
    <property type="match status" value="1"/>
</dbReference>
<evidence type="ECO:0000313" key="3">
    <source>
        <dbReference type="EMBL" id="OWZ06045.1"/>
    </source>
</evidence>
<gene>
    <name evidence="3" type="ORF">PHMEG_00021756</name>
</gene>
<keyword evidence="3" id="KW-0695">RNA-directed DNA polymerase</keyword>
<dbReference type="Proteomes" id="UP000198211">
    <property type="component" value="Unassembled WGS sequence"/>
</dbReference>